<dbReference type="PROSITE" id="PS00216">
    <property type="entry name" value="SUGAR_TRANSPORT_1"/>
    <property type="match status" value="1"/>
</dbReference>
<keyword evidence="4 7" id="KW-0812">Transmembrane</keyword>
<feature type="domain" description="Major facilitator superfamily (MFS) profile" evidence="8">
    <location>
        <begin position="1"/>
        <end position="402"/>
    </location>
</feature>
<accession>A0ABQ5P2M8</accession>
<dbReference type="PANTHER" id="PTHR43045">
    <property type="entry name" value="SHIKIMATE TRANSPORTER"/>
    <property type="match status" value="1"/>
</dbReference>
<feature type="transmembrane region" description="Helical" evidence="7">
    <location>
        <begin position="259"/>
        <end position="280"/>
    </location>
</feature>
<sequence length="413" mass="43120">MVGTTIQYFDFFIYALASVLIFPDVFFPGMSDAAATLTAFASIGVAFVMRPLGALIFGHFADRRGRTSVLVVSIALMGVSTFLVGILPGYATLGFLAPLALILLRMAQGIALGGEGMGATILAVEYAPPRKRGLYSAFPGVGASLGALLAHLSFLSLTALLGEDRFASWGWRIPFLAGAVLVVISLWIRLSVAESPVFAAVHARERALRVPLAEVLRRQPATLALAIAALLVGNVLYFVTQTFALSYGTTVLDVPDAVMLRAALISLAVQAVTGFLAAAFSDRLGRRRVCVTGAVLCGLWAVPLIWLLRTGEPALITVAFALSMLVYAVYSGPLGAYLAGLFTTRYRFTAVALAFNTGVMAGGALAPAAADRLIAATGSVWAVSGLVAGAALISLAALARLTERHPDDLGADG</sequence>
<evidence type="ECO:0000256" key="7">
    <source>
        <dbReference type="SAM" id="Phobius"/>
    </source>
</evidence>
<feature type="transmembrane region" description="Helical" evidence="7">
    <location>
        <begin position="378"/>
        <end position="399"/>
    </location>
</feature>
<evidence type="ECO:0000256" key="4">
    <source>
        <dbReference type="ARBA" id="ARBA00022692"/>
    </source>
</evidence>
<evidence type="ECO:0000256" key="5">
    <source>
        <dbReference type="ARBA" id="ARBA00022989"/>
    </source>
</evidence>
<dbReference type="Pfam" id="PF07690">
    <property type="entry name" value="MFS_1"/>
    <property type="match status" value="1"/>
</dbReference>
<dbReference type="PANTHER" id="PTHR43045:SF1">
    <property type="entry name" value="SHIKIMATE TRANSPORTER"/>
    <property type="match status" value="1"/>
</dbReference>
<feature type="transmembrane region" description="Helical" evidence="7">
    <location>
        <begin position="12"/>
        <end position="31"/>
    </location>
</feature>
<evidence type="ECO:0000256" key="2">
    <source>
        <dbReference type="ARBA" id="ARBA00022448"/>
    </source>
</evidence>
<keyword evidence="5 7" id="KW-1133">Transmembrane helix</keyword>
<feature type="transmembrane region" description="Helical" evidence="7">
    <location>
        <begin position="314"/>
        <end position="339"/>
    </location>
</feature>
<feature type="transmembrane region" description="Helical" evidence="7">
    <location>
        <begin position="69"/>
        <end position="87"/>
    </location>
</feature>
<feature type="transmembrane region" description="Helical" evidence="7">
    <location>
        <begin position="175"/>
        <end position="201"/>
    </location>
</feature>
<feature type="transmembrane region" description="Helical" evidence="7">
    <location>
        <begin position="37"/>
        <end position="57"/>
    </location>
</feature>
<protein>
    <submittedName>
        <fullName evidence="9">MHS family MFS transporter</fullName>
    </submittedName>
</protein>
<feature type="transmembrane region" description="Helical" evidence="7">
    <location>
        <begin position="346"/>
        <end position="366"/>
    </location>
</feature>
<feature type="transmembrane region" description="Helical" evidence="7">
    <location>
        <begin position="289"/>
        <end position="308"/>
    </location>
</feature>
<dbReference type="PROSITE" id="PS50850">
    <property type="entry name" value="MFS"/>
    <property type="match status" value="1"/>
</dbReference>
<evidence type="ECO:0000313" key="9">
    <source>
        <dbReference type="EMBL" id="GLF96867.1"/>
    </source>
</evidence>
<dbReference type="InterPro" id="IPR020846">
    <property type="entry name" value="MFS_dom"/>
</dbReference>
<evidence type="ECO:0000256" key="6">
    <source>
        <dbReference type="ARBA" id="ARBA00023136"/>
    </source>
</evidence>
<dbReference type="InterPro" id="IPR036259">
    <property type="entry name" value="MFS_trans_sf"/>
</dbReference>
<proteinExistence type="predicted"/>
<keyword evidence="3" id="KW-1003">Cell membrane</keyword>
<dbReference type="Gene3D" id="1.20.1250.20">
    <property type="entry name" value="MFS general substrate transporter like domains"/>
    <property type="match status" value="2"/>
</dbReference>
<dbReference type="SUPFAM" id="SSF103473">
    <property type="entry name" value="MFS general substrate transporter"/>
    <property type="match status" value="1"/>
</dbReference>
<dbReference type="InterPro" id="IPR011701">
    <property type="entry name" value="MFS"/>
</dbReference>
<evidence type="ECO:0000256" key="3">
    <source>
        <dbReference type="ARBA" id="ARBA00022475"/>
    </source>
</evidence>
<dbReference type="EMBL" id="BSBI01000009">
    <property type="protein sequence ID" value="GLF96867.1"/>
    <property type="molecule type" value="Genomic_DNA"/>
</dbReference>
<dbReference type="InterPro" id="IPR005829">
    <property type="entry name" value="Sugar_transporter_CS"/>
</dbReference>
<feature type="transmembrane region" description="Helical" evidence="7">
    <location>
        <begin position="221"/>
        <end position="239"/>
    </location>
</feature>
<comment type="caution">
    <text evidence="9">The sequence shown here is derived from an EMBL/GenBank/DDBJ whole genome shotgun (WGS) entry which is preliminary data.</text>
</comment>
<dbReference type="RefSeq" id="WP_323448889.1">
    <property type="nucleotide sequence ID" value="NZ_BSBI01000009.1"/>
</dbReference>
<evidence type="ECO:0000256" key="1">
    <source>
        <dbReference type="ARBA" id="ARBA00004651"/>
    </source>
</evidence>
<feature type="transmembrane region" description="Helical" evidence="7">
    <location>
        <begin position="134"/>
        <end position="155"/>
    </location>
</feature>
<name>A0ABQ5P2M8_9ACTN</name>
<keyword evidence="10" id="KW-1185">Reference proteome</keyword>
<gene>
    <name evidence="9" type="ORF">SYYSPA8_21240</name>
</gene>
<comment type="subcellular location">
    <subcellularLocation>
        <location evidence="1">Cell membrane</location>
        <topology evidence="1">Multi-pass membrane protein</topology>
    </subcellularLocation>
</comment>
<evidence type="ECO:0000259" key="8">
    <source>
        <dbReference type="PROSITE" id="PS50850"/>
    </source>
</evidence>
<dbReference type="Proteomes" id="UP001291653">
    <property type="component" value="Unassembled WGS sequence"/>
</dbReference>
<organism evidence="9 10">
    <name type="scientific">Streptomyces yaizuensis</name>
    <dbReference type="NCBI Taxonomy" id="2989713"/>
    <lineage>
        <taxon>Bacteria</taxon>
        <taxon>Bacillati</taxon>
        <taxon>Actinomycetota</taxon>
        <taxon>Actinomycetes</taxon>
        <taxon>Kitasatosporales</taxon>
        <taxon>Streptomycetaceae</taxon>
        <taxon>Streptomyces</taxon>
    </lineage>
</organism>
<evidence type="ECO:0000313" key="10">
    <source>
        <dbReference type="Proteomes" id="UP001291653"/>
    </source>
</evidence>
<keyword evidence="6 7" id="KW-0472">Membrane</keyword>
<reference evidence="9 10" key="1">
    <citation type="submission" date="2022-10" db="EMBL/GenBank/DDBJ databases">
        <title>Draft genome sequence of Streptomyces sp. YSPA8.</title>
        <authorList>
            <person name="Moriuchi R."/>
            <person name="Dohra H."/>
            <person name="Yamamura H."/>
            <person name="Kodani S."/>
        </authorList>
    </citation>
    <scope>NUCLEOTIDE SEQUENCE [LARGE SCALE GENOMIC DNA]</scope>
    <source>
        <strain evidence="9 10">YSPA8</strain>
    </source>
</reference>
<keyword evidence="2" id="KW-0813">Transport</keyword>